<evidence type="ECO:0000313" key="13">
    <source>
        <dbReference type="EMBL" id="KAJ6439743.1"/>
    </source>
</evidence>
<feature type="transmembrane region" description="Helical" evidence="10">
    <location>
        <begin position="432"/>
        <end position="453"/>
    </location>
</feature>
<dbReference type="Pfam" id="PF00664">
    <property type="entry name" value="ABC_membrane"/>
    <property type="match status" value="1"/>
</dbReference>
<keyword evidence="8 10" id="KW-0472">Membrane</keyword>
<keyword evidence="2" id="KW-0813">Transport</keyword>
<keyword evidence="4 10" id="KW-0812">Transmembrane</keyword>
<dbReference type="InterPro" id="IPR011527">
    <property type="entry name" value="ABC1_TM_dom"/>
</dbReference>
<dbReference type="SUPFAM" id="SSF52540">
    <property type="entry name" value="P-loop containing nucleoside triphosphate hydrolases"/>
    <property type="match status" value="2"/>
</dbReference>
<feature type="transmembrane region" description="Helical" evidence="10">
    <location>
        <begin position="540"/>
        <end position="557"/>
    </location>
</feature>
<keyword evidence="3" id="KW-1003">Cell membrane</keyword>
<accession>A0AB34FLG1</accession>
<feature type="transmembrane region" description="Helical" evidence="10">
    <location>
        <begin position="117"/>
        <end position="138"/>
    </location>
</feature>
<evidence type="ECO:0000256" key="4">
    <source>
        <dbReference type="ARBA" id="ARBA00022692"/>
    </source>
</evidence>
<dbReference type="InterPro" id="IPR044726">
    <property type="entry name" value="ABCC_6TM_D2"/>
</dbReference>
<keyword evidence="14" id="KW-1185">Reference proteome</keyword>
<dbReference type="PROSITE" id="PS50893">
    <property type="entry name" value="ABC_TRANSPORTER_2"/>
    <property type="match status" value="2"/>
</dbReference>
<evidence type="ECO:0000259" key="11">
    <source>
        <dbReference type="PROSITE" id="PS50893"/>
    </source>
</evidence>
<feature type="transmembrane region" description="Helical" evidence="10">
    <location>
        <begin position="1029"/>
        <end position="1057"/>
    </location>
</feature>
<sequence>MSSGSCLNDDALGPGVEGCRGDFDFTQKFERIFLSIIPASVFVAAALARIAVVVQRPRMVNGRILQYAKLVCTALVYMRVVGSWLTWLKALLAVFAAVQLCLLVVSAAENLATSRGLVIASTALVFAASVSAIPLSYLEHERAVRPSTVLSVYVLATLLFDIAQARTAWLVVINPYDGIIAKLFTCSLAAKLAILCLEAIPKTRWITWDAEQHSPEESTNIFSLGVYFWLNQLLLRGYRVVLGIENLYPLDVAMSASTLHSRLEQRIEVDRYKRDAKFGLFKDLCKTLADPLLRPVAPRVALIGFKFCQPLFINTVLDFLSEAGETRRADFGYGLIGACALIYLGIAISTAFYDYYNQRAVFSMRGCLVAVIYRKTIVTKLTDTDDSAAVTLMSTDIERIVKGGVYTHELWANIVEIAVGCWLLNSKLGAAFVTPVIVIAVCGLGLVGLLPFFSTAQARWMTRIQNRVGLTAHAIAHMKLYKMSGVAEPVSHLIQGLRVSEISVGNQFRWLVIVSAVLGFAPICLSPVITFAVTSRQLDVGTLFSSIAYIILLASPLRMMFQYVPTLLAGLACIQRIQAFLVAEPRLDVRVKFDGTKTRPVGLLPNLKSDSSQGCGAAFSIDNGSFGWGGERLVLKDIQARIPSRSLTLVIGPVASGKSTFCKALLGEMPNQQGTVTTHVPVNTIGYCEQSPFLYNATLRENVIGVSPFDEKRYLEVLEATLLNTDVLHLPRADQTRIGSNGIMLSGGQKQRVSVARALYSNAEVMLFDDVLSGLDANTEDELFQRVFGPEGVIRRRNATAIVCTHSVKHLPSADHIIALGDQGNIVGQGHFSDLVESNSYVRGLGLADRSGDVDVEKSPPGAQEVAMGAETTPPVVESEAMSKSRQTGDWAVYMHYFRSVHPLSLVTLVITALVYGFCNNFATAWLKFWSDDTFAKPATFYVGVYALLKTSQLTSFAGNGITTLISMITFAGTELHRRALGTVVAAPLRFFTTTDSGVVTNLFSQDLTLIDGDLPTAFTNVTLDLADMVGMACVIAAASPYLAIGYPALFGILYVIQKFYLRTSRQLRLLDLEAKSPLYTHFIDTIRGVATIRAFGWTQAEIERSNVLLDTSQRPAYLLGVLQKWLMTSLQLLVAGLAVVLVSLATQLHTNAGLTGASLVTLLSFGETLSELIKYYTGLETSIGAVNRLRSFSDTVVPEDLPGEDDMPPESWPADGRLDMKCVSASYDTASACSAERLPGSLSQRLCIRDLSLTILPGQKVALCGRTGSGKSTLILLVLRLLDPLPICADGIELDGAPLSRVDRATLRKRIIAIPQDVVFLPDGSSIRSNIDPFGASTSEECLAALSIVQLAHFVEHKGGLDGCMGAADLSAGQKQLFSLGRAILRKRVKDCLVGGVNPSGGLLLLDEVSSNVDVVTDRMMQQIIQREFASYTIIMVAHRLDMVVNYFDHVVVLDQGAVVEQGAPSELVGTPGTRFGELWEMRGPGRGEITGRTDLGHVQ</sequence>
<evidence type="ECO:0000256" key="10">
    <source>
        <dbReference type="SAM" id="Phobius"/>
    </source>
</evidence>
<dbReference type="Pfam" id="PF00005">
    <property type="entry name" value="ABC_tran"/>
    <property type="match status" value="2"/>
</dbReference>
<dbReference type="InterPro" id="IPR017871">
    <property type="entry name" value="ABC_transporter-like_CS"/>
</dbReference>
<dbReference type="InterPro" id="IPR044746">
    <property type="entry name" value="ABCC_6TM_D1"/>
</dbReference>
<evidence type="ECO:0000256" key="8">
    <source>
        <dbReference type="ARBA" id="ARBA00023136"/>
    </source>
</evidence>
<dbReference type="Gene3D" id="1.20.1560.10">
    <property type="entry name" value="ABC transporter type 1, transmembrane domain"/>
    <property type="match status" value="2"/>
</dbReference>
<feature type="transmembrane region" description="Helical" evidence="10">
    <location>
        <begin position="904"/>
        <end position="927"/>
    </location>
</feature>
<dbReference type="CDD" id="cd18580">
    <property type="entry name" value="ABC_6TM_ABCC_D2"/>
    <property type="match status" value="1"/>
</dbReference>
<evidence type="ECO:0000256" key="3">
    <source>
        <dbReference type="ARBA" id="ARBA00022475"/>
    </source>
</evidence>
<dbReference type="GO" id="GO:0005524">
    <property type="term" value="F:ATP binding"/>
    <property type="evidence" value="ECO:0007669"/>
    <property type="project" value="UniProtKB-KW"/>
</dbReference>
<dbReference type="EMBL" id="JAQHRD010000006">
    <property type="protein sequence ID" value="KAJ6439743.1"/>
    <property type="molecule type" value="Genomic_DNA"/>
</dbReference>
<dbReference type="FunFam" id="1.20.1560.10:FF:000066">
    <property type="entry name" value="ABC multidrug transporter (Eurofung)"/>
    <property type="match status" value="1"/>
</dbReference>
<dbReference type="PROSITE" id="PS50929">
    <property type="entry name" value="ABC_TM1F"/>
    <property type="match status" value="2"/>
</dbReference>
<feature type="domain" description="ABC transmembrane type-1" evidence="12">
    <location>
        <begin position="907"/>
        <end position="1182"/>
    </location>
</feature>
<dbReference type="GO" id="GO:0140359">
    <property type="term" value="F:ABC-type transporter activity"/>
    <property type="evidence" value="ECO:0007669"/>
    <property type="project" value="InterPro"/>
</dbReference>
<evidence type="ECO:0000256" key="1">
    <source>
        <dbReference type="ARBA" id="ARBA00004651"/>
    </source>
</evidence>
<evidence type="ECO:0000259" key="12">
    <source>
        <dbReference type="PROSITE" id="PS50929"/>
    </source>
</evidence>
<dbReference type="CDD" id="cd18579">
    <property type="entry name" value="ABC_6TM_ABCC_D1"/>
    <property type="match status" value="1"/>
</dbReference>
<feature type="transmembrane region" description="Helical" evidence="10">
    <location>
        <begin position="32"/>
        <end position="52"/>
    </location>
</feature>
<reference evidence="13" key="1">
    <citation type="submission" date="2023-01" db="EMBL/GenBank/DDBJ databases">
        <title>The growth and conidiation of Purpureocillium lavendulum are regulated by nitrogen source and histone H3K14 acetylation.</title>
        <authorList>
            <person name="Tang P."/>
            <person name="Han J."/>
            <person name="Zhang C."/>
            <person name="Tang P."/>
            <person name="Qi F."/>
            <person name="Zhang K."/>
            <person name="Liang L."/>
        </authorList>
    </citation>
    <scope>NUCLEOTIDE SEQUENCE</scope>
    <source>
        <strain evidence="13">YMF1.00683</strain>
    </source>
</reference>
<keyword evidence="5" id="KW-0547">Nucleotide-binding</keyword>
<dbReference type="InterPro" id="IPR027417">
    <property type="entry name" value="P-loop_NTPase"/>
</dbReference>
<dbReference type="InterPro" id="IPR036640">
    <property type="entry name" value="ABC1_TM_sf"/>
</dbReference>
<feature type="domain" description="ABC transporter" evidence="11">
    <location>
        <begin position="619"/>
        <end position="848"/>
    </location>
</feature>
<dbReference type="SUPFAM" id="SSF90123">
    <property type="entry name" value="ABC transporter transmembrane region"/>
    <property type="match status" value="2"/>
</dbReference>
<feature type="region of interest" description="Disordered" evidence="9">
    <location>
        <begin position="852"/>
        <end position="883"/>
    </location>
</feature>
<dbReference type="PANTHER" id="PTHR24223:SF345">
    <property type="entry name" value="ABC MULTIDRUG TRANSPORTER (EUROFUNG)"/>
    <property type="match status" value="1"/>
</dbReference>
<dbReference type="Proteomes" id="UP001163105">
    <property type="component" value="Unassembled WGS sequence"/>
</dbReference>
<dbReference type="InterPro" id="IPR050173">
    <property type="entry name" value="ABC_transporter_C-like"/>
</dbReference>
<dbReference type="PANTHER" id="PTHR24223">
    <property type="entry name" value="ATP-BINDING CASSETTE SUB-FAMILY C"/>
    <property type="match status" value="1"/>
</dbReference>
<dbReference type="GO" id="GO:0005886">
    <property type="term" value="C:plasma membrane"/>
    <property type="evidence" value="ECO:0007669"/>
    <property type="project" value="UniProtKB-SubCell"/>
</dbReference>
<dbReference type="InterPro" id="IPR003593">
    <property type="entry name" value="AAA+_ATPase"/>
</dbReference>
<feature type="domain" description="ABC transporter" evidence="11">
    <location>
        <begin position="1234"/>
        <end position="1482"/>
    </location>
</feature>
<dbReference type="GO" id="GO:0016887">
    <property type="term" value="F:ATP hydrolysis activity"/>
    <property type="evidence" value="ECO:0007669"/>
    <property type="project" value="InterPro"/>
</dbReference>
<comment type="caution">
    <text evidence="13">The sequence shown here is derived from an EMBL/GenBank/DDBJ whole genome shotgun (WGS) entry which is preliminary data.</text>
</comment>
<gene>
    <name evidence="13" type="primary">ABCC1</name>
    <name evidence="13" type="ORF">O9K51_07634</name>
</gene>
<keyword evidence="7 10" id="KW-1133">Transmembrane helix</keyword>
<feature type="transmembrane region" description="Helical" evidence="10">
    <location>
        <begin position="179"/>
        <end position="200"/>
    </location>
</feature>
<evidence type="ECO:0000256" key="5">
    <source>
        <dbReference type="ARBA" id="ARBA00022741"/>
    </source>
</evidence>
<feature type="transmembrane region" description="Helical" evidence="10">
    <location>
        <begin position="1126"/>
        <end position="1146"/>
    </location>
</feature>
<dbReference type="Gene3D" id="3.40.50.300">
    <property type="entry name" value="P-loop containing nucleotide triphosphate hydrolases"/>
    <property type="match status" value="2"/>
</dbReference>
<dbReference type="InterPro" id="IPR003439">
    <property type="entry name" value="ABC_transporter-like_ATP-bd"/>
</dbReference>
<organism evidence="13 14">
    <name type="scientific">Purpureocillium lavendulum</name>
    <dbReference type="NCBI Taxonomy" id="1247861"/>
    <lineage>
        <taxon>Eukaryota</taxon>
        <taxon>Fungi</taxon>
        <taxon>Dikarya</taxon>
        <taxon>Ascomycota</taxon>
        <taxon>Pezizomycotina</taxon>
        <taxon>Sordariomycetes</taxon>
        <taxon>Hypocreomycetidae</taxon>
        <taxon>Hypocreales</taxon>
        <taxon>Ophiocordycipitaceae</taxon>
        <taxon>Purpureocillium</taxon>
    </lineage>
</organism>
<feature type="transmembrane region" description="Helical" evidence="10">
    <location>
        <begin position="87"/>
        <end position="105"/>
    </location>
</feature>
<evidence type="ECO:0000256" key="2">
    <source>
        <dbReference type="ARBA" id="ARBA00022448"/>
    </source>
</evidence>
<evidence type="ECO:0000313" key="14">
    <source>
        <dbReference type="Proteomes" id="UP001163105"/>
    </source>
</evidence>
<name>A0AB34FLG1_9HYPO</name>
<proteinExistence type="predicted"/>
<evidence type="ECO:0000256" key="6">
    <source>
        <dbReference type="ARBA" id="ARBA00022840"/>
    </source>
</evidence>
<dbReference type="SMART" id="SM00382">
    <property type="entry name" value="AAA"/>
    <property type="match status" value="2"/>
</dbReference>
<evidence type="ECO:0000256" key="7">
    <source>
        <dbReference type="ARBA" id="ARBA00022989"/>
    </source>
</evidence>
<protein>
    <submittedName>
        <fullName evidence="13">Protein related to tpa inducible protein</fullName>
    </submittedName>
</protein>
<feature type="domain" description="ABC transmembrane type-1" evidence="12">
    <location>
        <begin position="309"/>
        <end position="569"/>
    </location>
</feature>
<keyword evidence="6" id="KW-0067">ATP-binding</keyword>
<feature type="transmembrane region" description="Helical" evidence="10">
    <location>
        <begin position="150"/>
        <end position="172"/>
    </location>
</feature>
<dbReference type="PROSITE" id="PS00211">
    <property type="entry name" value="ABC_TRANSPORTER_1"/>
    <property type="match status" value="2"/>
</dbReference>
<evidence type="ECO:0000256" key="9">
    <source>
        <dbReference type="SAM" id="MobiDB-lite"/>
    </source>
</evidence>
<dbReference type="CDD" id="cd03250">
    <property type="entry name" value="ABCC_MRP_domain1"/>
    <property type="match status" value="1"/>
</dbReference>
<dbReference type="FunFam" id="1.20.1560.10:FF:000055">
    <property type="entry name" value="ABC multidrug transporter (Eurofung)"/>
    <property type="match status" value="1"/>
</dbReference>
<comment type="subcellular location">
    <subcellularLocation>
        <location evidence="1">Cell membrane</location>
        <topology evidence="1">Multi-pass membrane protein</topology>
    </subcellularLocation>
</comment>
<feature type="transmembrane region" description="Helical" evidence="10">
    <location>
        <begin position="510"/>
        <end position="534"/>
    </location>
</feature>
<feature type="transmembrane region" description="Helical" evidence="10">
    <location>
        <begin position="331"/>
        <end position="353"/>
    </location>
</feature>